<keyword evidence="3" id="KW-1185">Reference proteome</keyword>
<keyword evidence="1" id="KW-1133">Transmembrane helix</keyword>
<dbReference type="Proteomes" id="UP000187203">
    <property type="component" value="Unassembled WGS sequence"/>
</dbReference>
<feature type="transmembrane region" description="Helical" evidence="1">
    <location>
        <begin position="85"/>
        <end position="105"/>
    </location>
</feature>
<protein>
    <submittedName>
        <fullName evidence="2">Cellulose synthase</fullName>
    </submittedName>
</protein>
<keyword evidence="1" id="KW-0472">Membrane</keyword>
<reference evidence="3" key="1">
    <citation type="submission" date="2013-09" db="EMBL/GenBank/DDBJ databases">
        <title>Corchorus olitorius genome sequencing.</title>
        <authorList>
            <person name="Alam M."/>
            <person name="Haque M.S."/>
            <person name="Islam M.S."/>
            <person name="Emdad E.M."/>
            <person name="Islam M.M."/>
            <person name="Ahmed B."/>
            <person name="Halim A."/>
            <person name="Hossen Q.M.M."/>
            <person name="Hossain M.Z."/>
            <person name="Ahmed R."/>
            <person name="Khan M.M."/>
            <person name="Islam R."/>
            <person name="Rashid M.M."/>
            <person name="Khan S.A."/>
            <person name="Rahman M.S."/>
            <person name="Alam M."/>
            <person name="Yahiya A.S."/>
            <person name="Khan M.S."/>
            <person name="Azam M.S."/>
            <person name="Haque T."/>
            <person name="Lashkar M.Z.H."/>
            <person name="Akhand A.I."/>
            <person name="Morshed G."/>
            <person name="Roy S."/>
            <person name="Uddin K.S."/>
            <person name="Rabeya T."/>
            <person name="Hossain A.S."/>
            <person name="Chowdhury A."/>
            <person name="Snigdha A.R."/>
            <person name="Mortoza M.S."/>
            <person name="Matin S.A."/>
            <person name="Hoque S.M.E."/>
            <person name="Islam M.K."/>
            <person name="Roy D.K."/>
            <person name="Haider R."/>
            <person name="Moosa M.M."/>
            <person name="Elias S.M."/>
            <person name="Hasan A.M."/>
            <person name="Jahan S."/>
            <person name="Shafiuddin M."/>
            <person name="Mahmood N."/>
            <person name="Shommy N.S."/>
        </authorList>
    </citation>
    <scope>NUCLEOTIDE SEQUENCE [LARGE SCALE GENOMIC DNA]</scope>
    <source>
        <strain evidence="3">cv. O-4</strain>
    </source>
</reference>
<evidence type="ECO:0000313" key="2">
    <source>
        <dbReference type="EMBL" id="OMO75020.1"/>
    </source>
</evidence>
<keyword evidence="1" id="KW-0812">Transmembrane</keyword>
<feature type="transmembrane region" description="Helical" evidence="1">
    <location>
        <begin position="27"/>
        <end position="45"/>
    </location>
</feature>
<evidence type="ECO:0000256" key="1">
    <source>
        <dbReference type="SAM" id="Phobius"/>
    </source>
</evidence>
<comment type="caution">
    <text evidence="2">The sequence shown here is derived from an EMBL/GenBank/DDBJ whole genome shotgun (WGS) entry which is preliminary data.</text>
</comment>
<sequence length="185" mass="21079">MMHQQYMNQDPLAWWKTPIKLEVWERHISFASFLLAVILCILKGCELHFEEAGKEEIVLIILKTYCTTISGFMISFSTAKIYSHPWVVILAKISLGMAVFIINIFDLRHALFLEVEDWYRRFPSAYVIRVLLGVIKFESGIVTTGVTHAKVNLNVILDIKEESSDVVEESSDVAERINTGGDDVV</sequence>
<organism evidence="2 3">
    <name type="scientific">Corchorus olitorius</name>
    <dbReference type="NCBI Taxonomy" id="93759"/>
    <lineage>
        <taxon>Eukaryota</taxon>
        <taxon>Viridiplantae</taxon>
        <taxon>Streptophyta</taxon>
        <taxon>Embryophyta</taxon>
        <taxon>Tracheophyta</taxon>
        <taxon>Spermatophyta</taxon>
        <taxon>Magnoliopsida</taxon>
        <taxon>eudicotyledons</taxon>
        <taxon>Gunneridae</taxon>
        <taxon>Pentapetalae</taxon>
        <taxon>rosids</taxon>
        <taxon>malvids</taxon>
        <taxon>Malvales</taxon>
        <taxon>Malvaceae</taxon>
        <taxon>Grewioideae</taxon>
        <taxon>Apeibeae</taxon>
        <taxon>Corchorus</taxon>
    </lineage>
</organism>
<dbReference type="AlphaFoldDB" id="A0A1R3HXJ7"/>
<dbReference type="EMBL" id="AWUE01019233">
    <property type="protein sequence ID" value="OMO75020.1"/>
    <property type="molecule type" value="Genomic_DNA"/>
</dbReference>
<feature type="transmembrane region" description="Helical" evidence="1">
    <location>
        <begin position="57"/>
        <end position="79"/>
    </location>
</feature>
<name>A0A1R3HXJ7_9ROSI</name>
<evidence type="ECO:0000313" key="3">
    <source>
        <dbReference type="Proteomes" id="UP000187203"/>
    </source>
</evidence>
<proteinExistence type="predicted"/>
<gene>
    <name evidence="2" type="ORF">COLO4_26364</name>
</gene>
<accession>A0A1R3HXJ7</accession>